<evidence type="ECO:0008006" key="3">
    <source>
        <dbReference type="Google" id="ProtNLM"/>
    </source>
</evidence>
<accession>A0AAE3YMT4</accession>
<keyword evidence="2" id="KW-1185">Reference proteome</keyword>
<sequence length="305" mass="34720">MSRRTADAVAWLETNPALEELAEAFPDEWVRVRRGLDALIARDDAEEIKAYITRVSQPEAALPGRSRSRRDRLLAEVRRQMSVAVLKREILSATTGVSEGRVRFNLINGYVAQRLLFRRGLERKPVRMGVFRAVWPLLGQRRLLMPLVQRRGIWCFYSKPLITRLARLIGDRSCLEIAAGDGTLSRFLARAGVRIVATDDHSWSDSIEFPESVLRQDARAALRAHAPEVVICSWPPAGNDFERHVFTTESVRLYVVIGSKHRESTGDWAAYERQDGFTMTADDDLGRLVLPPEVEHAVYVFRRRT</sequence>
<dbReference type="InterPro" id="IPR029063">
    <property type="entry name" value="SAM-dependent_MTases_sf"/>
</dbReference>
<dbReference type="Proteomes" id="UP001183643">
    <property type="component" value="Unassembled WGS sequence"/>
</dbReference>
<dbReference type="AlphaFoldDB" id="A0AAE3YMT4"/>
<dbReference type="EMBL" id="JAVDYB010000001">
    <property type="protein sequence ID" value="MDR7275380.1"/>
    <property type="molecule type" value="Genomic_DNA"/>
</dbReference>
<dbReference type="RefSeq" id="WP_310366278.1">
    <property type="nucleotide sequence ID" value="NZ_JAVDYB010000001.1"/>
</dbReference>
<protein>
    <recommendedName>
        <fullName evidence="3">SAM-dependent methyltransferase</fullName>
    </recommendedName>
</protein>
<gene>
    <name evidence="1" type="ORF">J2S41_002158</name>
</gene>
<organism evidence="1 2">
    <name type="scientific">Catenuloplanes atrovinosus</name>
    <dbReference type="NCBI Taxonomy" id="137266"/>
    <lineage>
        <taxon>Bacteria</taxon>
        <taxon>Bacillati</taxon>
        <taxon>Actinomycetota</taxon>
        <taxon>Actinomycetes</taxon>
        <taxon>Micromonosporales</taxon>
        <taxon>Micromonosporaceae</taxon>
        <taxon>Catenuloplanes</taxon>
    </lineage>
</organism>
<dbReference type="SUPFAM" id="SSF53335">
    <property type="entry name" value="S-adenosyl-L-methionine-dependent methyltransferases"/>
    <property type="match status" value="1"/>
</dbReference>
<name>A0AAE3YMT4_9ACTN</name>
<proteinExistence type="predicted"/>
<comment type="caution">
    <text evidence="1">The sequence shown here is derived from an EMBL/GenBank/DDBJ whole genome shotgun (WGS) entry which is preliminary data.</text>
</comment>
<evidence type="ECO:0000313" key="2">
    <source>
        <dbReference type="Proteomes" id="UP001183643"/>
    </source>
</evidence>
<evidence type="ECO:0000313" key="1">
    <source>
        <dbReference type="EMBL" id="MDR7275380.1"/>
    </source>
</evidence>
<reference evidence="1" key="1">
    <citation type="submission" date="2023-07" db="EMBL/GenBank/DDBJ databases">
        <title>Sequencing the genomes of 1000 actinobacteria strains.</title>
        <authorList>
            <person name="Klenk H.-P."/>
        </authorList>
    </citation>
    <scope>NUCLEOTIDE SEQUENCE</scope>
    <source>
        <strain evidence="1">DSM 44707</strain>
    </source>
</reference>